<gene>
    <name evidence="1" type="ORF">GS398_01775</name>
</gene>
<evidence type="ECO:0008006" key="3">
    <source>
        <dbReference type="Google" id="ProtNLM"/>
    </source>
</evidence>
<dbReference type="EMBL" id="WVHS01000001">
    <property type="protein sequence ID" value="MXV14012.1"/>
    <property type="molecule type" value="Genomic_DNA"/>
</dbReference>
<protein>
    <recommendedName>
        <fullName evidence="3">MarR family transcriptional regulator</fullName>
    </recommendedName>
</protein>
<evidence type="ECO:0000313" key="2">
    <source>
        <dbReference type="Proteomes" id="UP000451233"/>
    </source>
</evidence>
<keyword evidence="2" id="KW-1185">Reference proteome</keyword>
<name>A0A7K1XST8_9SPHI</name>
<accession>A0A7K1XST8</accession>
<dbReference type="Proteomes" id="UP000451233">
    <property type="component" value="Unassembled WGS sequence"/>
</dbReference>
<dbReference type="AlphaFoldDB" id="A0A7K1XST8"/>
<organism evidence="1 2">
    <name type="scientific">Hufsiella ginkgonis</name>
    <dbReference type="NCBI Taxonomy" id="2695274"/>
    <lineage>
        <taxon>Bacteria</taxon>
        <taxon>Pseudomonadati</taxon>
        <taxon>Bacteroidota</taxon>
        <taxon>Sphingobacteriia</taxon>
        <taxon>Sphingobacteriales</taxon>
        <taxon>Sphingobacteriaceae</taxon>
        <taxon>Hufsiella</taxon>
    </lineage>
</organism>
<comment type="caution">
    <text evidence="1">The sequence shown here is derived from an EMBL/GenBank/DDBJ whole genome shotgun (WGS) entry which is preliminary data.</text>
</comment>
<reference evidence="1 2" key="1">
    <citation type="submission" date="2019-11" db="EMBL/GenBank/DDBJ databases">
        <title>Pedobacter sp. HMF7056 Genome sequencing and assembly.</title>
        <authorList>
            <person name="Kang H."/>
            <person name="Kim H."/>
            <person name="Joh K."/>
        </authorList>
    </citation>
    <scope>NUCLEOTIDE SEQUENCE [LARGE SCALE GENOMIC DNA]</scope>
    <source>
        <strain evidence="1 2">HMF7056</strain>
    </source>
</reference>
<sequence length="96" mass="11340">MEKYNLILGFLDKVVHDSRLMPTHVSLYTTLLFQWKESRFSVPFRVTRRELMQLSKIASTSTYHKCLKELIACGYIRYEPSYHPQQASQVLLLTDE</sequence>
<evidence type="ECO:0000313" key="1">
    <source>
        <dbReference type="EMBL" id="MXV14012.1"/>
    </source>
</evidence>
<proteinExistence type="predicted"/>
<dbReference type="RefSeq" id="WP_160905024.1">
    <property type="nucleotide sequence ID" value="NZ_WVHS01000001.1"/>
</dbReference>